<dbReference type="EnsemblMetazoa" id="Aqu2.1.02215_001">
    <property type="protein sequence ID" value="Aqu2.1.02215_001"/>
    <property type="gene ID" value="Aqu2.1.02215"/>
</dbReference>
<evidence type="ECO:0000313" key="1">
    <source>
        <dbReference type="EnsemblMetazoa" id="Aqu2.1.02215_001"/>
    </source>
</evidence>
<organism evidence="1">
    <name type="scientific">Amphimedon queenslandica</name>
    <name type="common">Sponge</name>
    <dbReference type="NCBI Taxonomy" id="400682"/>
    <lineage>
        <taxon>Eukaryota</taxon>
        <taxon>Metazoa</taxon>
        <taxon>Porifera</taxon>
        <taxon>Demospongiae</taxon>
        <taxon>Heteroscleromorpha</taxon>
        <taxon>Haplosclerida</taxon>
        <taxon>Niphatidae</taxon>
        <taxon>Amphimedon</taxon>
    </lineage>
</organism>
<dbReference type="AlphaFoldDB" id="A0A1X7SJG9"/>
<proteinExistence type="predicted"/>
<reference evidence="1" key="1">
    <citation type="submission" date="2017-05" db="UniProtKB">
        <authorList>
            <consortium name="EnsemblMetazoa"/>
        </authorList>
    </citation>
    <scope>IDENTIFICATION</scope>
</reference>
<sequence length="27" mass="3246">MFLLLRRVVSFSINCGIYKKSLMRQLE</sequence>
<name>A0A1X7SJG9_AMPQE</name>
<protein>
    <submittedName>
        <fullName evidence="1">Uncharacterized protein</fullName>
    </submittedName>
</protein>
<dbReference type="InParanoid" id="A0A1X7SJG9"/>
<accession>A0A1X7SJG9</accession>